<comment type="similarity">
    <text evidence="2 6">Belongs to the GINS4/SLD5 family.</text>
</comment>
<evidence type="ECO:0000256" key="6">
    <source>
        <dbReference type="PIRNR" id="PIRNR007764"/>
    </source>
</evidence>
<dbReference type="GO" id="GO:0000811">
    <property type="term" value="C:GINS complex"/>
    <property type="evidence" value="ECO:0007669"/>
    <property type="project" value="UniProtKB-UniRule"/>
</dbReference>
<dbReference type="AlphaFoldDB" id="A0A9P0AC47"/>
<dbReference type="Pfam" id="PF05916">
    <property type="entry name" value="Sld5"/>
    <property type="match status" value="1"/>
</dbReference>
<name>A0A9P0AC47_BEMTA</name>
<organism evidence="9 10">
    <name type="scientific">Bemisia tabaci</name>
    <name type="common">Sweetpotato whitefly</name>
    <name type="synonym">Aleurodes tabaci</name>
    <dbReference type="NCBI Taxonomy" id="7038"/>
    <lineage>
        <taxon>Eukaryota</taxon>
        <taxon>Metazoa</taxon>
        <taxon>Ecdysozoa</taxon>
        <taxon>Arthropoda</taxon>
        <taxon>Hexapoda</taxon>
        <taxon>Insecta</taxon>
        <taxon>Pterygota</taxon>
        <taxon>Neoptera</taxon>
        <taxon>Paraneoptera</taxon>
        <taxon>Hemiptera</taxon>
        <taxon>Sternorrhyncha</taxon>
        <taxon>Aleyrodoidea</taxon>
        <taxon>Aleyrodidae</taxon>
        <taxon>Aleyrodinae</taxon>
        <taxon>Bemisia</taxon>
    </lineage>
</organism>
<feature type="domain" description="DNA replication complex GINS protein SLD5 C-terminal" evidence="8">
    <location>
        <begin position="184"/>
        <end position="241"/>
    </location>
</feature>
<dbReference type="SUPFAM" id="SSF158573">
    <property type="entry name" value="GINS helical bundle-like"/>
    <property type="match status" value="1"/>
</dbReference>
<keyword evidence="10" id="KW-1185">Reference proteome</keyword>
<comment type="function">
    <text evidence="6">The GINS complex plays an essential role in the initiation of DNA replication.</text>
</comment>
<evidence type="ECO:0000259" key="8">
    <source>
        <dbReference type="Pfam" id="PF16922"/>
    </source>
</evidence>
<dbReference type="Gene3D" id="3.40.5.60">
    <property type="match status" value="1"/>
</dbReference>
<dbReference type="GO" id="GO:0000727">
    <property type="term" value="P:double-strand break repair via break-induced replication"/>
    <property type="evidence" value="ECO:0007669"/>
    <property type="project" value="TreeGrafter"/>
</dbReference>
<dbReference type="Pfam" id="PF16922">
    <property type="entry name" value="SLD5_C"/>
    <property type="match status" value="1"/>
</dbReference>
<dbReference type="InterPro" id="IPR038749">
    <property type="entry name" value="Sld5_GINS_A"/>
</dbReference>
<protein>
    <recommendedName>
        <fullName evidence="3 6">DNA replication complex GINS protein SLD5</fullName>
    </recommendedName>
</protein>
<comment type="subcellular location">
    <subcellularLocation>
        <location evidence="1 6">Nucleus</location>
    </subcellularLocation>
</comment>
<dbReference type="InterPro" id="IPR008591">
    <property type="entry name" value="GINS_Sld5"/>
</dbReference>
<dbReference type="EMBL" id="OU963865">
    <property type="protein sequence ID" value="CAH0388635.1"/>
    <property type="molecule type" value="Genomic_DNA"/>
</dbReference>
<dbReference type="PANTHER" id="PTHR21206:SF0">
    <property type="entry name" value="DNA REPLICATION COMPLEX GINS PROTEIN SLD5"/>
    <property type="match status" value="1"/>
</dbReference>
<accession>A0A9P0AC47</accession>
<keyword evidence="5 6" id="KW-0539">Nucleus</keyword>
<evidence type="ECO:0000256" key="2">
    <source>
        <dbReference type="ARBA" id="ARBA00008187"/>
    </source>
</evidence>
<evidence type="ECO:0000256" key="3">
    <source>
        <dbReference type="ARBA" id="ARBA00014804"/>
    </source>
</evidence>
<dbReference type="Gene3D" id="1.20.58.1030">
    <property type="match status" value="1"/>
</dbReference>
<gene>
    <name evidence="9" type="ORF">BEMITA_LOCUS7540</name>
</gene>
<proteinExistence type="inferred from homology"/>
<dbReference type="CDD" id="cd21692">
    <property type="entry name" value="GINS_B_Sld5"/>
    <property type="match status" value="1"/>
</dbReference>
<dbReference type="InterPro" id="IPR021151">
    <property type="entry name" value="GINS_A"/>
</dbReference>
<dbReference type="PIRSF" id="PIRSF007764">
    <property type="entry name" value="Sld5"/>
    <property type="match status" value="1"/>
</dbReference>
<evidence type="ECO:0000256" key="4">
    <source>
        <dbReference type="ARBA" id="ARBA00022705"/>
    </source>
</evidence>
<evidence type="ECO:0000256" key="5">
    <source>
        <dbReference type="ARBA" id="ARBA00023242"/>
    </source>
</evidence>
<evidence type="ECO:0000313" key="9">
    <source>
        <dbReference type="EMBL" id="CAH0388635.1"/>
    </source>
</evidence>
<reference evidence="9" key="1">
    <citation type="submission" date="2021-12" db="EMBL/GenBank/DDBJ databases">
        <authorList>
            <person name="King R."/>
        </authorList>
    </citation>
    <scope>NUCLEOTIDE SEQUENCE</scope>
</reference>
<evidence type="ECO:0000259" key="7">
    <source>
        <dbReference type="Pfam" id="PF05916"/>
    </source>
</evidence>
<dbReference type="InterPro" id="IPR036224">
    <property type="entry name" value="GINS_bundle-like_dom_sf"/>
</dbReference>
<evidence type="ECO:0000256" key="1">
    <source>
        <dbReference type="ARBA" id="ARBA00004123"/>
    </source>
</evidence>
<sequence>MCLEEALVRVKKYLMMETDSSIDISRLLRDEDEENISDDEEFTAPIVLNLIENAWLNEKLSAEILPHKSIYVDAMYQQILTMEDNISKLPSDDIRIDIYQLELDRIRYIITSYLRIRLEKIERFTKQILQQEAQRSVDDQYLSFHELQYAKSFQELNEKHLNLVLKKMPANVASLSHSQTLIRPNLEHFVFIRSRVSQDGLFIPDIAGNEEREVKLTENSQFILPYNSVSELVKNNSVQLI</sequence>
<evidence type="ECO:0000313" key="10">
    <source>
        <dbReference type="Proteomes" id="UP001152759"/>
    </source>
</evidence>
<dbReference type="SUPFAM" id="SSF160059">
    <property type="entry name" value="PriA/YqbF domain"/>
    <property type="match status" value="1"/>
</dbReference>
<dbReference type="InterPro" id="IPR031633">
    <property type="entry name" value="SLD5_C"/>
</dbReference>
<dbReference type="Proteomes" id="UP001152759">
    <property type="component" value="Chromosome 4"/>
</dbReference>
<dbReference type="PANTHER" id="PTHR21206">
    <property type="entry name" value="SLD5 PROTEIN"/>
    <property type="match status" value="1"/>
</dbReference>
<dbReference type="GO" id="GO:0006261">
    <property type="term" value="P:DNA-templated DNA replication"/>
    <property type="evidence" value="ECO:0007669"/>
    <property type="project" value="InterPro"/>
</dbReference>
<keyword evidence="4 6" id="KW-0235">DNA replication</keyword>
<feature type="domain" description="GINS subunit" evidence="7">
    <location>
        <begin position="88"/>
        <end position="162"/>
    </location>
</feature>
<dbReference type="CDD" id="cd11711">
    <property type="entry name" value="GINS_A_Sld5"/>
    <property type="match status" value="1"/>
</dbReference>